<keyword evidence="3" id="KW-0732">Signal</keyword>
<dbReference type="InterPro" id="IPR000914">
    <property type="entry name" value="SBP_5_dom"/>
</dbReference>
<dbReference type="CDD" id="cd08500">
    <property type="entry name" value="PBP2_NikA_DppA_OppA_like_4"/>
    <property type="match status" value="1"/>
</dbReference>
<dbReference type="PANTHER" id="PTHR30290">
    <property type="entry name" value="PERIPLASMIC BINDING COMPONENT OF ABC TRANSPORTER"/>
    <property type="match status" value="1"/>
</dbReference>
<evidence type="ECO:0000313" key="6">
    <source>
        <dbReference type="EMBL" id="BAU79774.1"/>
    </source>
</evidence>
<keyword evidence="4" id="KW-0472">Membrane</keyword>
<accession>A0A146JB17</accession>
<reference evidence="6" key="1">
    <citation type="journal article" date="2016" name="Microbes Environ.">
        <title>In Situ Gene Expression Responsible for Sulfide Oxidation and CO2 Fixation of an Uncultured Large Sausage-Shaped Aquificae Bacterium in a Sulfidic Hot Spring.</title>
        <authorList>
            <person name="Tamazawa S."/>
            <person name="Yamamoto K."/>
            <person name="Takasaki K."/>
            <person name="Mitani Y."/>
            <person name="Hanada S."/>
            <person name="Kamagata Y."/>
            <person name="Tamaki H."/>
        </authorList>
    </citation>
    <scope>NUCLEOTIDE SEQUENCE</scope>
</reference>
<dbReference type="GO" id="GO:0043190">
    <property type="term" value="C:ATP-binding cassette (ABC) transporter complex"/>
    <property type="evidence" value="ECO:0007669"/>
    <property type="project" value="InterPro"/>
</dbReference>
<evidence type="ECO:0000256" key="2">
    <source>
        <dbReference type="ARBA" id="ARBA00022448"/>
    </source>
</evidence>
<dbReference type="GO" id="GO:1904680">
    <property type="term" value="F:peptide transmembrane transporter activity"/>
    <property type="evidence" value="ECO:0007669"/>
    <property type="project" value="TreeGrafter"/>
</dbReference>
<dbReference type="FunFam" id="3.10.105.10:FF:000006">
    <property type="entry name" value="Peptide ABC transporter substrate-binding protein"/>
    <property type="match status" value="1"/>
</dbReference>
<evidence type="ECO:0000256" key="4">
    <source>
        <dbReference type="SAM" id="Phobius"/>
    </source>
</evidence>
<organism evidence="6">
    <name type="scientific">uncultured Aquificaceae bacterium</name>
    <dbReference type="NCBI Taxonomy" id="374108"/>
    <lineage>
        <taxon>Bacteria</taxon>
        <taxon>Pseudomonadati</taxon>
        <taxon>Aquificota</taxon>
        <taxon>Aquificia</taxon>
        <taxon>Aquificales</taxon>
        <taxon>Aquificaceae</taxon>
        <taxon>environmental samples</taxon>
    </lineage>
</organism>
<dbReference type="Gene3D" id="3.90.76.10">
    <property type="entry name" value="Dipeptide-binding Protein, Domain 1"/>
    <property type="match status" value="1"/>
</dbReference>
<dbReference type="PANTHER" id="PTHR30290:SF9">
    <property type="entry name" value="OLIGOPEPTIDE-BINDING PROTEIN APPA"/>
    <property type="match status" value="1"/>
</dbReference>
<evidence type="ECO:0000259" key="5">
    <source>
        <dbReference type="Pfam" id="PF00496"/>
    </source>
</evidence>
<keyword evidence="4" id="KW-0812">Transmembrane</keyword>
<evidence type="ECO:0000256" key="3">
    <source>
        <dbReference type="ARBA" id="ARBA00022729"/>
    </source>
</evidence>
<dbReference type="SUPFAM" id="SSF53850">
    <property type="entry name" value="Periplasmic binding protein-like II"/>
    <property type="match status" value="1"/>
</dbReference>
<keyword evidence="2" id="KW-0813">Transport</keyword>
<dbReference type="InterPro" id="IPR030678">
    <property type="entry name" value="Peptide/Ni-bd"/>
</dbReference>
<dbReference type="PIRSF" id="PIRSF002741">
    <property type="entry name" value="MppA"/>
    <property type="match status" value="1"/>
</dbReference>
<dbReference type="AlphaFoldDB" id="A0A146JB17"/>
<dbReference type="Pfam" id="PF00496">
    <property type="entry name" value="SBP_bac_5"/>
    <property type="match status" value="1"/>
</dbReference>
<feature type="transmembrane region" description="Helical" evidence="4">
    <location>
        <begin position="7"/>
        <end position="25"/>
    </location>
</feature>
<name>A0A146JB17_9AQUI</name>
<dbReference type="EMBL" id="LC145117">
    <property type="protein sequence ID" value="BAU79774.1"/>
    <property type="molecule type" value="Genomic_DNA"/>
</dbReference>
<dbReference type="Gene3D" id="3.10.105.10">
    <property type="entry name" value="Dipeptide-binding Protein, Domain 3"/>
    <property type="match status" value="1"/>
</dbReference>
<dbReference type="GO" id="GO:0015833">
    <property type="term" value="P:peptide transport"/>
    <property type="evidence" value="ECO:0007669"/>
    <property type="project" value="TreeGrafter"/>
</dbReference>
<proteinExistence type="inferred from homology"/>
<dbReference type="Gene3D" id="3.40.190.10">
    <property type="entry name" value="Periplasmic binding protein-like II"/>
    <property type="match status" value="1"/>
</dbReference>
<keyword evidence="4" id="KW-1133">Transmembrane helix</keyword>
<comment type="similarity">
    <text evidence="1">Belongs to the bacterial solute-binding protein 5 family.</text>
</comment>
<dbReference type="GO" id="GO:0030288">
    <property type="term" value="C:outer membrane-bounded periplasmic space"/>
    <property type="evidence" value="ECO:0007669"/>
    <property type="project" value="UniProtKB-ARBA"/>
</dbReference>
<evidence type="ECO:0000256" key="1">
    <source>
        <dbReference type="ARBA" id="ARBA00005695"/>
    </source>
</evidence>
<sequence>MLKEIKYLIIAIFVIILGFLPFYFVSLSQSDTEFHLVKLDIANLEPKIGKEGGVLKRSLSSDPKTLNPVMAQETSSTAVIGVMFNGLTKINEKTLLPEPDLAEKWEVDSTGTVWKFYLRDAKWFDGKPVSADDVVFTYNEIYYNDSIPSSSKDVLMVDGKPFKVKKIDDKTVEFILPKPFAVFLNAVGQPILPKHILEKTVKEGKFPSTWTINTDPKDIVGTGPYRLVKYVQGQYVMYERNPYYWEKDEKGQQLPYITTIQSQIIKDPDVALVKFLSGESDIYGVRPSDLPKLAENYKKGDFTVYNLGSTPSTTFIVFNQNPNAPIPKYKLKWFQNEKFRQAISYAVDRVGIVNMVYNGLAHPIYTAVTPAQKRLYDENYYPKYPFDLKKAKEILLSIGFKEGKDGYLYDEEGHKLSFTLITNAGSKERESIGNIIKEDLKKIGIDVNFQGLDFNNLVSKLMANYDFEAVIIGLTGSIDPYFGQSVWLSSGHMHMWYPKQKNPATDWEAKIDYLFNQAATELDPIKRDTLYKEAFKIIGEKQPMIFIAAPEEMVAVRNKLKNVFPTVWGWYKGDYIFIE</sequence>
<dbReference type="InterPro" id="IPR039424">
    <property type="entry name" value="SBP_5"/>
</dbReference>
<feature type="domain" description="Solute-binding protein family 5" evidence="5">
    <location>
        <begin position="97"/>
        <end position="492"/>
    </location>
</feature>
<protein>
    <submittedName>
        <fullName evidence="6">Putative transporter</fullName>
    </submittedName>
</protein>